<name>A0A1K2HE76_9NEIS</name>
<evidence type="ECO:0000313" key="3">
    <source>
        <dbReference type="EMBL" id="SFZ75086.1"/>
    </source>
</evidence>
<dbReference type="OrthoDB" id="5298576at2"/>
<evidence type="ECO:0000259" key="2">
    <source>
        <dbReference type="Pfam" id="PF09361"/>
    </source>
</evidence>
<reference evidence="3 4" key="1">
    <citation type="submission" date="2016-11" db="EMBL/GenBank/DDBJ databases">
        <authorList>
            <person name="Jaros S."/>
            <person name="Januszkiewicz K."/>
            <person name="Wedrychowicz H."/>
        </authorList>
    </citation>
    <scope>NUCLEOTIDE SEQUENCE [LARGE SCALE GENOMIC DNA]</scope>
    <source>
        <strain evidence="3 4">DSM 18899</strain>
    </source>
</reference>
<dbReference type="RefSeq" id="WP_072427980.1">
    <property type="nucleotide sequence ID" value="NZ_FPKR01000005.1"/>
</dbReference>
<organism evidence="3 4">
    <name type="scientific">Chitinimonas taiwanensis DSM 18899</name>
    <dbReference type="NCBI Taxonomy" id="1121279"/>
    <lineage>
        <taxon>Bacteria</taxon>
        <taxon>Pseudomonadati</taxon>
        <taxon>Pseudomonadota</taxon>
        <taxon>Betaproteobacteria</taxon>
        <taxon>Neisseriales</taxon>
        <taxon>Chitinibacteraceae</taxon>
        <taxon>Chitinimonas</taxon>
    </lineage>
</organism>
<protein>
    <submittedName>
        <fullName evidence="3">Phasin family protein</fullName>
    </submittedName>
</protein>
<evidence type="ECO:0000313" key="4">
    <source>
        <dbReference type="Proteomes" id="UP000186513"/>
    </source>
</evidence>
<gene>
    <name evidence="3" type="ORF">SAMN02745887_01450</name>
</gene>
<dbReference type="InterPro" id="IPR010127">
    <property type="entry name" value="Phasin_subfam-1"/>
</dbReference>
<sequence length="178" mass="18988">MPQAPHTELTQQQLENTLRLARISLDSAERAMRLQLDAAKQALEESAQSAAKLASVKDVQDALSLRAELTEQATGSLLGLSRNIYELASQTQQELARLAEEQVNGYQQSLMQGLDQLGKMTPAGSDVFSSAFKSSIAASQAAFDSLNKASRQVAEFADASLKAAGTATSDALKSSSRK</sequence>
<dbReference type="AlphaFoldDB" id="A0A1K2HE76"/>
<dbReference type="NCBIfam" id="TIGR01841">
    <property type="entry name" value="phasin"/>
    <property type="match status" value="1"/>
</dbReference>
<accession>A0A1K2HE76</accession>
<feature type="coiled-coil region" evidence="1">
    <location>
        <begin position="11"/>
        <end position="45"/>
    </location>
</feature>
<dbReference type="Proteomes" id="UP000186513">
    <property type="component" value="Unassembled WGS sequence"/>
</dbReference>
<dbReference type="InterPro" id="IPR018968">
    <property type="entry name" value="Phasin"/>
</dbReference>
<keyword evidence="4" id="KW-1185">Reference proteome</keyword>
<proteinExistence type="predicted"/>
<dbReference type="STRING" id="1121279.SAMN02745887_01450"/>
<dbReference type="EMBL" id="FPKR01000005">
    <property type="protein sequence ID" value="SFZ75086.1"/>
    <property type="molecule type" value="Genomic_DNA"/>
</dbReference>
<evidence type="ECO:0000256" key="1">
    <source>
        <dbReference type="SAM" id="Coils"/>
    </source>
</evidence>
<keyword evidence="1" id="KW-0175">Coiled coil</keyword>
<feature type="domain" description="Phasin" evidence="2">
    <location>
        <begin position="7"/>
        <end position="103"/>
    </location>
</feature>
<dbReference type="Pfam" id="PF09361">
    <property type="entry name" value="Phasin_2"/>
    <property type="match status" value="1"/>
</dbReference>